<keyword evidence="5" id="KW-1185">Reference proteome</keyword>
<dbReference type="EMBL" id="JPWA01000003">
    <property type="protein sequence ID" value="RCK07197.1"/>
    <property type="molecule type" value="Genomic_DNA"/>
</dbReference>
<dbReference type="AlphaFoldDB" id="A0A367UFX7"/>
<gene>
    <name evidence="4" type="ORF">TH5_04500</name>
</gene>
<dbReference type="CDD" id="cd04301">
    <property type="entry name" value="NAT_SF"/>
    <property type="match status" value="1"/>
</dbReference>
<accession>A0A367UFX7</accession>
<dbReference type="Pfam" id="PF00583">
    <property type="entry name" value="Acetyltransf_1"/>
    <property type="match status" value="1"/>
</dbReference>
<reference evidence="4 5" key="1">
    <citation type="submission" date="2014-07" db="EMBL/GenBank/DDBJ databases">
        <title>Draft genome sequence of Thalassospira xianhensis P-4 (MCCC 1A02616).</title>
        <authorList>
            <person name="Lai Q."/>
            <person name="Shao Z."/>
        </authorList>
    </citation>
    <scope>NUCLEOTIDE SEQUENCE [LARGE SCALE GENOMIC DNA]</scope>
    <source>
        <strain evidence="4 5">MCCC 1A02616</strain>
    </source>
</reference>
<dbReference type="InterPro" id="IPR050832">
    <property type="entry name" value="Bact_Acetyltransf"/>
</dbReference>
<feature type="domain" description="N-acetyltransferase" evidence="3">
    <location>
        <begin position="18"/>
        <end position="183"/>
    </location>
</feature>
<keyword evidence="1 4" id="KW-0808">Transferase</keyword>
<dbReference type="PANTHER" id="PTHR43877:SF2">
    <property type="entry name" value="AMINOALKYLPHOSPHONATE N-ACETYLTRANSFERASE-RELATED"/>
    <property type="match status" value="1"/>
</dbReference>
<sequence>METMTAPSNTIEPGVTAERVTELSAGDLSDIVDACTQAIIEGGGFGWLTPPDRPDMEKYWRGVLLMPGRHLFVSRVDGVISGAAQLLETPSNLEAQRHSAQITGHFVAPWARGRGNGKAIVRSIEYYARERGYSVLKLDLRETQTAAIALYNGLGYVRWGINPYYAMVDGKMVEGYYYTKKIQDTDQ</sequence>
<evidence type="ECO:0000313" key="4">
    <source>
        <dbReference type="EMBL" id="RCK07197.1"/>
    </source>
</evidence>
<dbReference type="GO" id="GO:0016747">
    <property type="term" value="F:acyltransferase activity, transferring groups other than amino-acyl groups"/>
    <property type="evidence" value="ECO:0007669"/>
    <property type="project" value="InterPro"/>
</dbReference>
<dbReference type="PANTHER" id="PTHR43877">
    <property type="entry name" value="AMINOALKYLPHOSPHONATE N-ACETYLTRANSFERASE-RELATED-RELATED"/>
    <property type="match status" value="1"/>
</dbReference>
<keyword evidence="2" id="KW-0012">Acyltransferase</keyword>
<proteinExistence type="predicted"/>
<evidence type="ECO:0000256" key="1">
    <source>
        <dbReference type="ARBA" id="ARBA00022679"/>
    </source>
</evidence>
<dbReference type="PROSITE" id="PS51186">
    <property type="entry name" value="GNAT"/>
    <property type="match status" value="1"/>
</dbReference>
<protein>
    <submittedName>
        <fullName evidence="4">Acetyltransferase</fullName>
    </submittedName>
</protein>
<dbReference type="InterPro" id="IPR016181">
    <property type="entry name" value="Acyl_CoA_acyltransferase"/>
</dbReference>
<dbReference type="InterPro" id="IPR000182">
    <property type="entry name" value="GNAT_dom"/>
</dbReference>
<name>A0A367UFX7_9PROT</name>
<comment type="caution">
    <text evidence="4">The sequence shown here is derived from an EMBL/GenBank/DDBJ whole genome shotgun (WGS) entry which is preliminary data.</text>
</comment>
<evidence type="ECO:0000256" key="2">
    <source>
        <dbReference type="ARBA" id="ARBA00023315"/>
    </source>
</evidence>
<dbReference type="Gene3D" id="3.40.630.30">
    <property type="match status" value="1"/>
</dbReference>
<organism evidence="4 5">
    <name type="scientific">Thalassospira xianhensis MCCC 1A02616</name>
    <dbReference type="NCBI Taxonomy" id="1177929"/>
    <lineage>
        <taxon>Bacteria</taxon>
        <taxon>Pseudomonadati</taxon>
        <taxon>Pseudomonadota</taxon>
        <taxon>Alphaproteobacteria</taxon>
        <taxon>Rhodospirillales</taxon>
        <taxon>Thalassospiraceae</taxon>
        <taxon>Thalassospira</taxon>
    </lineage>
</organism>
<dbReference type="SUPFAM" id="SSF55729">
    <property type="entry name" value="Acyl-CoA N-acyltransferases (Nat)"/>
    <property type="match status" value="1"/>
</dbReference>
<evidence type="ECO:0000259" key="3">
    <source>
        <dbReference type="PROSITE" id="PS51186"/>
    </source>
</evidence>
<evidence type="ECO:0000313" key="5">
    <source>
        <dbReference type="Proteomes" id="UP000252419"/>
    </source>
</evidence>
<dbReference type="Proteomes" id="UP000252419">
    <property type="component" value="Unassembled WGS sequence"/>
</dbReference>